<evidence type="ECO:0000256" key="1">
    <source>
        <dbReference type="SAM" id="MobiDB-lite"/>
    </source>
</evidence>
<keyword evidence="3" id="KW-1185">Reference proteome</keyword>
<dbReference type="Proteomes" id="UP001610818">
    <property type="component" value="Unassembled WGS sequence"/>
</dbReference>
<dbReference type="RefSeq" id="WP_397718726.1">
    <property type="nucleotide sequence ID" value="NZ_JBIRGN010000014.1"/>
</dbReference>
<organism evidence="2 3">
    <name type="scientific">Streptomyces longisporoflavus</name>
    <dbReference type="NCBI Taxonomy" id="28044"/>
    <lineage>
        <taxon>Bacteria</taxon>
        <taxon>Bacillati</taxon>
        <taxon>Actinomycetota</taxon>
        <taxon>Actinomycetes</taxon>
        <taxon>Kitasatosporales</taxon>
        <taxon>Streptomycetaceae</taxon>
        <taxon>Streptomyces</taxon>
    </lineage>
</organism>
<gene>
    <name evidence="2" type="ORF">ACH4F9_42580</name>
</gene>
<accession>A0ABW7R341</accession>
<feature type="compositionally biased region" description="Basic and acidic residues" evidence="1">
    <location>
        <begin position="23"/>
        <end position="49"/>
    </location>
</feature>
<reference evidence="2 3" key="1">
    <citation type="submission" date="2024-10" db="EMBL/GenBank/DDBJ databases">
        <title>The Natural Products Discovery Center: Release of the First 8490 Sequenced Strains for Exploring Actinobacteria Biosynthetic Diversity.</title>
        <authorList>
            <person name="Kalkreuter E."/>
            <person name="Kautsar S.A."/>
            <person name="Yang D."/>
            <person name="Bader C.D."/>
            <person name="Teijaro C.N."/>
            <person name="Fluegel L."/>
            <person name="Davis C.M."/>
            <person name="Simpson J.R."/>
            <person name="Lauterbach L."/>
            <person name="Steele A.D."/>
            <person name="Gui C."/>
            <person name="Meng S."/>
            <person name="Li G."/>
            <person name="Viehrig K."/>
            <person name="Ye F."/>
            <person name="Su P."/>
            <person name="Kiefer A.F."/>
            <person name="Nichols A."/>
            <person name="Cepeda A.J."/>
            <person name="Yan W."/>
            <person name="Fan B."/>
            <person name="Jiang Y."/>
            <person name="Adhikari A."/>
            <person name="Zheng C.-J."/>
            <person name="Schuster L."/>
            <person name="Cowan T.M."/>
            <person name="Smanski M.J."/>
            <person name="Chevrette M.G."/>
            <person name="De Carvalho L.P.S."/>
            <person name="Shen B."/>
        </authorList>
    </citation>
    <scope>NUCLEOTIDE SEQUENCE [LARGE SCALE GENOMIC DNA]</scope>
    <source>
        <strain evidence="2 3">NPDC017990</strain>
    </source>
</reference>
<protein>
    <submittedName>
        <fullName evidence="2">Uncharacterized protein</fullName>
    </submittedName>
</protein>
<sequence>MLHRGGTRRRGPATPAAEPAHSTVREARALHTAERHDEQHDHHGLSRGQ</sequence>
<evidence type="ECO:0000313" key="2">
    <source>
        <dbReference type="EMBL" id="MFH8551684.1"/>
    </source>
</evidence>
<feature type="region of interest" description="Disordered" evidence="1">
    <location>
        <begin position="1"/>
        <end position="49"/>
    </location>
</feature>
<dbReference type="EMBL" id="JBIRGQ010000014">
    <property type="protein sequence ID" value="MFH8551684.1"/>
    <property type="molecule type" value="Genomic_DNA"/>
</dbReference>
<proteinExistence type="predicted"/>
<name>A0ABW7R341_9ACTN</name>
<evidence type="ECO:0000313" key="3">
    <source>
        <dbReference type="Proteomes" id="UP001610818"/>
    </source>
</evidence>
<comment type="caution">
    <text evidence="2">The sequence shown here is derived from an EMBL/GenBank/DDBJ whole genome shotgun (WGS) entry which is preliminary data.</text>
</comment>
<feature type="compositionally biased region" description="Basic residues" evidence="1">
    <location>
        <begin position="1"/>
        <end position="11"/>
    </location>
</feature>